<keyword evidence="3 4" id="KW-0862">Zinc</keyword>
<evidence type="ECO:0000313" key="8">
    <source>
        <dbReference type="Proteomes" id="UP000801492"/>
    </source>
</evidence>
<reference evidence="7" key="1">
    <citation type="submission" date="2019-08" db="EMBL/GenBank/DDBJ databases">
        <title>The genome of the North American firefly Photinus pyralis.</title>
        <authorList>
            <consortium name="Photinus pyralis genome working group"/>
            <person name="Fallon T.R."/>
            <person name="Sander Lower S.E."/>
            <person name="Weng J.-K."/>
        </authorList>
    </citation>
    <scope>NUCLEOTIDE SEQUENCE</scope>
    <source>
        <strain evidence="7">TRF0915ILg1</strain>
        <tissue evidence="7">Whole body</tissue>
    </source>
</reference>
<feature type="compositionally biased region" description="Polar residues" evidence="5">
    <location>
        <begin position="53"/>
        <end position="65"/>
    </location>
</feature>
<dbReference type="PANTHER" id="PTHR21099">
    <property type="entry name" value="RAD201"/>
    <property type="match status" value="1"/>
</dbReference>
<accession>A0A8K0CF38</accession>
<dbReference type="InterPro" id="IPR036855">
    <property type="entry name" value="Znf_CCCH_sf"/>
</dbReference>
<feature type="compositionally biased region" description="Basic and acidic residues" evidence="5">
    <location>
        <begin position="154"/>
        <end position="165"/>
    </location>
</feature>
<dbReference type="InterPro" id="IPR000571">
    <property type="entry name" value="Znf_CCCH"/>
</dbReference>
<dbReference type="Gene3D" id="3.30.1370.210">
    <property type="match status" value="1"/>
</dbReference>
<keyword evidence="2 4" id="KW-0863">Zinc-finger</keyword>
<feature type="zinc finger region" description="C3H1-type" evidence="4">
    <location>
        <begin position="97"/>
        <end position="124"/>
    </location>
</feature>
<dbReference type="InterPro" id="IPR041367">
    <property type="entry name" value="Znf-CCCH_4"/>
</dbReference>
<dbReference type="OrthoDB" id="336321at2759"/>
<feature type="domain" description="C3H1-type" evidence="6">
    <location>
        <begin position="97"/>
        <end position="124"/>
    </location>
</feature>
<dbReference type="SUPFAM" id="SSF90229">
    <property type="entry name" value="CCCH zinc finger"/>
    <property type="match status" value="1"/>
</dbReference>
<evidence type="ECO:0000256" key="4">
    <source>
        <dbReference type="PROSITE-ProRule" id="PRU00723"/>
    </source>
</evidence>
<evidence type="ECO:0000256" key="1">
    <source>
        <dbReference type="ARBA" id="ARBA00022723"/>
    </source>
</evidence>
<gene>
    <name evidence="7" type="ORF">ILUMI_23210</name>
</gene>
<feature type="region of interest" description="Disordered" evidence="5">
    <location>
        <begin position="154"/>
        <end position="180"/>
    </location>
</feature>
<dbReference type="GO" id="GO:0005634">
    <property type="term" value="C:nucleus"/>
    <property type="evidence" value="ECO:0007669"/>
    <property type="project" value="TreeGrafter"/>
</dbReference>
<evidence type="ECO:0000256" key="2">
    <source>
        <dbReference type="ARBA" id="ARBA00022771"/>
    </source>
</evidence>
<dbReference type="AlphaFoldDB" id="A0A8K0CF38"/>
<keyword evidence="8" id="KW-1185">Reference proteome</keyword>
<evidence type="ECO:0000259" key="6">
    <source>
        <dbReference type="PROSITE" id="PS50103"/>
    </source>
</evidence>
<sequence length="202" mass="22595">MSLVADYGDSSASDNESTDKSDSDSSEGLNSPTEEKVASPASTEKLPTPDFIDTSSTSNLPKTSVFTNPFKEAENAKQAILEKHVKMVNTQENVRIINGKKVCWNYRKGRCRFGHNCIYAHDSDIQKSKEQLEAENQVQQTVLYESQQYSKIKKDEIKQPEESVTKGKKKRPGLTQGLIPGKKVMKAYHDQHIKSIPTSTNK</sequence>
<evidence type="ECO:0000256" key="3">
    <source>
        <dbReference type="ARBA" id="ARBA00022833"/>
    </source>
</evidence>
<evidence type="ECO:0000313" key="7">
    <source>
        <dbReference type="EMBL" id="KAF2882982.1"/>
    </source>
</evidence>
<feature type="region of interest" description="Disordered" evidence="5">
    <location>
        <begin position="1"/>
        <end position="65"/>
    </location>
</feature>
<dbReference type="PROSITE" id="PS50103">
    <property type="entry name" value="ZF_C3H1"/>
    <property type="match status" value="1"/>
</dbReference>
<dbReference type="EMBL" id="VTPC01090572">
    <property type="protein sequence ID" value="KAF2882982.1"/>
    <property type="molecule type" value="Genomic_DNA"/>
</dbReference>
<dbReference type="GO" id="GO:0008270">
    <property type="term" value="F:zinc ion binding"/>
    <property type="evidence" value="ECO:0007669"/>
    <property type="project" value="UniProtKB-KW"/>
</dbReference>
<protein>
    <recommendedName>
        <fullName evidence="6">C3H1-type domain-containing protein</fullName>
    </recommendedName>
</protein>
<dbReference type="Pfam" id="PF18044">
    <property type="entry name" value="zf-CCCH_4"/>
    <property type="match status" value="1"/>
</dbReference>
<evidence type="ECO:0000256" key="5">
    <source>
        <dbReference type="SAM" id="MobiDB-lite"/>
    </source>
</evidence>
<comment type="caution">
    <text evidence="7">The sequence shown here is derived from an EMBL/GenBank/DDBJ whole genome shotgun (WGS) entry which is preliminary data.</text>
</comment>
<dbReference type="Proteomes" id="UP000801492">
    <property type="component" value="Unassembled WGS sequence"/>
</dbReference>
<name>A0A8K0CF38_IGNLU</name>
<organism evidence="7 8">
    <name type="scientific">Ignelater luminosus</name>
    <name type="common">Cucubano</name>
    <name type="synonym">Pyrophorus luminosus</name>
    <dbReference type="NCBI Taxonomy" id="2038154"/>
    <lineage>
        <taxon>Eukaryota</taxon>
        <taxon>Metazoa</taxon>
        <taxon>Ecdysozoa</taxon>
        <taxon>Arthropoda</taxon>
        <taxon>Hexapoda</taxon>
        <taxon>Insecta</taxon>
        <taxon>Pterygota</taxon>
        <taxon>Neoptera</taxon>
        <taxon>Endopterygota</taxon>
        <taxon>Coleoptera</taxon>
        <taxon>Polyphaga</taxon>
        <taxon>Elateriformia</taxon>
        <taxon>Elateroidea</taxon>
        <taxon>Elateridae</taxon>
        <taxon>Agrypninae</taxon>
        <taxon>Pyrophorini</taxon>
        <taxon>Ignelater</taxon>
    </lineage>
</organism>
<proteinExistence type="predicted"/>
<dbReference type="PANTHER" id="PTHR21099:SF2">
    <property type="entry name" value="SI:CH211-113E8.11"/>
    <property type="match status" value="1"/>
</dbReference>
<keyword evidence="1 4" id="KW-0479">Metal-binding</keyword>